<dbReference type="HAMAP" id="MF_00823">
    <property type="entry name" value="AcetylCoA_CT_alpha"/>
    <property type="match status" value="1"/>
</dbReference>
<evidence type="ECO:0000256" key="19">
    <source>
        <dbReference type="HAMAP-Rule" id="MF_00823"/>
    </source>
</evidence>
<keyword evidence="9 20" id="KW-0479">Metal-binding</keyword>
<dbReference type="PROSITE" id="PS50980">
    <property type="entry name" value="COA_CT_NTER"/>
    <property type="match status" value="1"/>
</dbReference>
<evidence type="ECO:0000256" key="15">
    <source>
        <dbReference type="ARBA" id="ARBA00023098"/>
    </source>
</evidence>
<evidence type="ECO:0000256" key="18">
    <source>
        <dbReference type="ARBA" id="ARBA00049152"/>
    </source>
</evidence>
<protein>
    <recommendedName>
        <fullName evidence="19 20">Multifunctional fusion protein</fullName>
    </recommendedName>
    <domain>
        <recommendedName>
            <fullName evidence="19">Acetyl-coenzyme A carboxylase carboxyl transferase subunit alpha</fullName>
            <shortName evidence="19">ACCase subunit alpha</shortName>
            <shortName evidence="19">Acetyl-CoA carboxylase carboxyltransferase subunit alpha</shortName>
            <ecNumber evidence="19">2.1.3.15</ecNumber>
        </recommendedName>
    </domain>
    <domain>
        <recommendedName>
            <fullName evidence="20">Acetyl-coenzyme A carboxylase carboxyl transferase subunit beta</fullName>
            <shortName evidence="20">ACCase subunit beta</shortName>
            <shortName evidence="20">Acetyl-CoA carboxylase carboxyltransferase subunit beta</shortName>
        </recommendedName>
    </domain>
</protein>
<evidence type="ECO:0000313" key="24">
    <source>
        <dbReference type="Proteomes" id="UP000254051"/>
    </source>
</evidence>
<comment type="subunit">
    <text evidence="19">Acetyl-CoA carboxylase is a heterohexamer composed of biotin carboxyl carrier protein (AccB), biotin carboxylase (AccC) and two subunits each of ACCase subunit alpha (AccA) and ACCase subunit beta (AccD).</text>
</comment>
<feature type="domain" description="CoA carboxyltransferase N-terminal" evidence="21">
    <location>
        <begin position="29"/>
        <end position="295"/>
    </location>
</feature>
<dbReference type="PANTHER" id="PTHR42853">
    <property type="entry name" value="ACETYL-COENZYME A CARBOXYLASE CARBOXYL TRANSFERASE SUBUNIT ALPHA"/>
    <property type="match status" value="1"/>
</dbReference>
<comment type="pathway">
    <text evidence="2 19">Lipid metabolism; malonyl-CoA biosynthesis; malonyl-CoA from acetyl-CoA: step 1/1.</text>
</comment>
<dbReference type="PANTHER" id="PTHR42853:SF3">
    <property type="entry name" value="ACETYL-COENZYME A CARBOXYLASE CARBOXYL TRANSFERASE SUBUNIT ALPHA, CHLOROPLASTIC"/>
    <property type="match status" value="1"/>
</dbReference>
<dbReference type="InterPro" id="IPR029045">
    <property type="entry name" value="ClpP/crotonase-like_dom_sf"/>
</dbReference>
<evidence type="ECO:0000256" key="14">
    <source>
        <dbReference type="ARBA" id="ARBA00022840"/>
    </source>
</evidence>
<evidence type="ECO:0000256" key="5">
    <source>
        <dbReference type="ARBA" id="ARBA00011664"/>
    </source>
</evidence>
<dbReference type="InterPro" id="IPR000438">
    <property type="entry name" value="Acetyl_CoA_COase_Trfase_b_su"/>
</dbReference>
<dbReference type="GO" id="GO:0006633">
    <property type="term" value="P:fatty acid biosynthetic process"/>
    <property type="evidence" value="ECO:0007669"/>
    <property type="project" value="UniProtKB-KW"/>
</dbReference>
<keyword evidence="16 19" id="KW-0275">Fatty acid biosynthesis</keyword>
<organism evidence="23 24">
    <name type="scientific">Faecalicatena contorta</name>
    <dbReference type="NCBI Taxonomy" id="39482"/>
    <lineage>
        <taxon>Bacteria</taxon>
        <taxon>Bacillati</taxon>
        <taxon>Bacillota</taxon>
        <taxon>Clostridia</taxon>
        <taxon>Lachnospirales</taxon>
        <taxon>Lachnospiraceae</taxon>
        <taxon>Faecalicatena</taxon>
    </lineage>
</organism>
<comment type="catalytic activity">
    <reaction evidence="18 19">
        <text>N(6)-carboxybiotinyl-L-lysyl-[protein] + acetyl-CoA = N(6)-biotinyl-L-lysyl-[protein] + malonyl-CoA</text>
        <dbReference type="Rhea" id="RHEA:54728"/>
        <dbReference type="Rhea" id="RHEA-COMP:10505"/>
        <dbReference type="Rhea" id="RHEA-COMP:10506"/>
        <dbReference type="ChEBI" id="CHEBI:57288"/>
        <dbReference type="ChEBI" id="CHEBI:57384"/>
        <dbReference type="ChEBI" id="CHEBI:83144"/>
        <dbReference type="ChEBI" id="CHEBI:83145"/>
        <dbReference type="EC" id="2.1.3.15"/>
    </reaction>
</comment>
<dbReference type="NCBIfam" id="NF041504">
    <property type="entry name" value="AccA_sub"/>
    <property type="match status" value="1"/>
</dbReference>
<keyword evidence="13 20" id="KW-0862">Zinc</keyword>
<dbReference type="UniPathway" id="UPA00655">
    <property type="reaction ID" value="UER00711"/>
</dbReference>
<dbReference type="NCBIfam" id="NF004344">
    <property type="entry name" value="PRK05724.1"/>
    <property type="match status" value="1"/>
</dbReference>
<dbReference type="HAMAP" id="MF_01395">
    <property type="entry name" value="AcetylCoA_CT_beta"/>
    <property type="match status" value="1"/>
</dbReference>
<dbReference type="Pfam" id="PF17848">
    <property type="entry name" value="Zn_ribbon_ACC"/>
    <property type="match status" value="1"/>
</dbReference>
<keyword evidence="15 19" id="KW-0443">Lipid metabolism</keyword>
<evidence type="ECO:0000259" key="22">
    <source>
        <dbReference type="PROSITE" id="PS50989"/>
    </source>
</evidence>
<dbReference type="InterPro" id="IPR011763">
    <property type="entry name" value="COA_CT_C"/>
</dbReference>
<sequence>MKLQNMFKKTKRKNYISLKESKPEVPDGLLSKCNKCGSAIMTEDVKNGFYICPKCQGYFRIHAYRRIEMLADEGSFEEWDKGFVTRNPLNFKGYEEKLEALQEKTGLEEAIVTGKIKIDGKPAVIGVCDGRFLMASMGEVVGEKIVCAVERAIEEKLPVILFACSGGARMQEGIISLMQMAKTSAALKRHSDAGLLYISVLTDPTTGGVTASFAMLGDIILAEPNALIGFAGPRVIEQTIGEKLPKGFQRSEFLLEHGFIDKIVEREDMKDTLAQILKLHSENTPEPRVALREAPVQKLQERPCASAWDRVQVSRRKDRPIGRDYIEKLFDGFMEFHGDRYFKDDKAIIGGTAYFQGRPVTVIAQAKGKTTRENIERNFGMPSPDGYRKALRLMKQAEKFGRPVICFVDTPGAFCGLEAEERGQGEAIARNLFEMSGLKVPVLSVVIGEGGSGGALAVAVADEVWMLENSIYSILSPEGFASILWKDSKKANEAAEVMRLTAGDLLEMKVIEKVIAEPEHYTQDNVENVSDALEFYLNEFLNKYAALSASELTEKRYQRFRRI</sequence>
<evidence type="ECO:0000256" key="20">
    <source>
        <dbReference type="HAMAP-Rule" id="MF_01395"/>
    </source>
</evidence>
<dbReference type="SUPFAM" id="SSF52096">
    <property type="entry name" value="ClpP/crotonase"/>
    <property type="match status" value="2"/>
</dbReference>
<dbReference type="GO" id="GO:0016743">
    <property type="term" value="F:carboxyl- or carbamoyltransferase activity"/>
    <property type="evidence" value="ECO:0007669"/>
    <property type="project" value="UniProtKB-UniRule"/>
</dbReference>
<dbReference type="GO" id="GO:0003989">
    <property type="term" value="F:acetyl-CoA carboxylase activity"/>
    <property type="evidence" value="ECO:0007669"/>
    <property type="project" value="InterPro"/>
</dbReference>
<keyword evidence="24" id="KW-1185">Reference proteome</keyword>
<comment type="similarity">
    <text evidence="4">In the N-terminal section; belongs to the AccD/PCCB family.</text>
</comment>
<dbReference type="EMBL" id="UHJJ01000007">
    <property type="protein sequence ID" value="SUQ14625.1"/>
    <property type="molecule type" value="Genomic_DNA"/>
</dbReference>
<dbReference type="GO" id="GO:2001295">
    <property type="term" value="P:malonyl-CoA biosynthetic process"/>
    <property type="evidence" value="ECO:0007669"/>
    <property type="project" value="UniProtKB-UniRule"/>
</dbReference>
<dbReference type="NCBIfam" id="TIGR00513">
    <property type="entry name" value="accA"/>
    <property type="match status" value="1"/>
</dbReference>
<dbReference type="Pfam" id="PF03255">
    <property type="entry name" value="ACCA"/>
    <property type="match status" value="1"/>
</dbReference>
<dbReference type="Proteomes" id="UP000254051">
    <property type="component" value="Unassembled WGS sequence"/>
</dbReference>
<feature type="binding site" evidence="20">
    <location>
        <position position="36"/>
    </location>
    <ligand>
        <name>Zn(2+)</name>
        <dbReference type="ChEBI" id="CHEBI:29105"/>
    </ligand>
</feature>
<evidence type="ECO:0000259" key="21">
    <source>
        <dbReference type="PROSITE" id="PS50980"/>
    </source>
</evidence>
<feature type="binding site" evidence="20">
    <location>
        <position position="52"/>
    </location>
    <ligand>
        <name>Zn(2+)</name>
        <dbReference type="ChEBI" id="CHEBI:29105"/>
    </ligand>
</feature>
<reference evidence="24" key="1">
    <citation type="submission" date="2017-07" db="EMBL/GenBank/DDBJ databases">
        <authorList>
            <person name="Varghese N."/>
            <person name="Submissions S."/>
        </authorList>
    </citation>
    <scope>NUCLEOTIDE SEQUENCE [LARGE SCALE GENOMIC DNA]</scope>
    <source>
        <strain evidence="24">NLAE-zl-C134</strain>
    </source>
</reference>
<evidence type="ECO:0000256" key="7">
    <source>
        <dbReference type="ARBA" id="ARBA00022516"/>
    </source>
</evidence>
<gene>
    <name evidence="19" type="primary">accA</name>
    <name evidence="20" type="synonym">accD</name>
    <name evidence="23" type="ORF">SAMN05216529_10779</name>
</gene>
<dbReference type="InterPro" id="IPR001095">
    <property type="entry name" value="Acetyl_CoA_COase_a_su"/>
</dbReference>
<evidence type="ECO:0000256" key="4">
    <source>
        <dbReference type="ARBA" id="ARBA00010284"/>
    </source>
</evidence>
<name>A0A315ZUW0_9FIRM</name>
<evidence type="ECO:0000256" key="2">
    <source>
        <dbReference type="ARBA" id="ARBA00004956"/>
    </source>
</evidence>
<dbReference type="OrthoDB" id="9772975at2"/>
<dbReference type="RefSeq" id="WP_109711690.1">
    <property type="nucleotide sequence ID" value="NZ_QGDS01000007.1"/>
</dbReference>
<dbReference type="EC" id="2.1.3.15" evidence="19"/>
<evidence type="ECO:0000256" key="1">
    <source>
        <dbReference type="ARBA" id="ARBA00004496"/>
    </source>
</evidence>
<keyword evidence="7 19" id="KW-0444">Lipid biosynthesis</keyword>
<feature type="zinc finger region" description="C4-type" evidence="20">
    <location>
        <begin position="33"/>
        <end position="55"/>
    </location>
</feature>
<proteinExistence type="inferred from homology"/>
<evidence type="ECO:0000256" key="13">
    <source>
        <dbReference type="ARBA" id="ARBA00022833"/>
    </source>
</evidence>
<evidence type="ECO:0000256" key="11">
    <source>
        <dbReference type="ARBA" id="ARBA00022771"/>
    </source>
</evidence>
<evidence type="ECO:0000256" key="9">
    <source>
        <dbReference type="ARBA" id="ARBA00022723"/>
    </source>
</evidence>
<dbReference type="NCBIfam" id="TIGR00515">
    <property type="entry name" value="accD"/>
    <property type="match status" value="1"/>
</dbReference>
<dbReference type="GO" id="GO:0009317">
    <property type="term" value="C:acetyl-CoA carboxylase complex"/>
    <property type="evidence" value="ECO:0007669"/>
    <property type="project" value="InterPro"/>
</dbReference>
<feature type="domain" description="CoA carboxyltransferase C-terminal" evidence="22">
    <location>
        <begin position="299"/>
        <end position="543"/>
    </location>
</feature>
<comment type="cofactor">
    <cofactor evidence="20">
        <name>Zn(2+)</name>
        <dbReference type="ChEBI" id="CHEBI:29105"/>
    </cofactor>
    <text evidence="20">Binds 1 zinc ion per subunit.</text>
</comment>
<dbReference type="Gene3D" id="3.90.226.10">
    <property type="entry name" value="2-enoyl-CoA Hydratase, Chain A, domain 1"/>
    <property type="match status" value="2"/>
</dbReference>
<feature type="binding site" evidence="20">
    <location>
        <position position="33"/>
    </location>
    <ligand>
        <name>Zn(2+)</name>
        <dbReference type="ChEBI" id="CHEBI:29105"/>
    </ligand>
</feature>
<keyword evidence="6 19" id="KW-0963">Cytoplasm</keyword>
<dbReference type="PROSITE" id="PS50989">
    <property type="entry name" value="COA_CT_CTER"/>
    <property type="match status" value="1"/>
</dbReference>
<evidence type="ECO:0000256" key="8">
    <source>
        <dbReference type="ARBA" id="ARBA00022679"/>
    </source>
</evidence>
<comment type="subcellular location">
    <subcellularLocation>
        <location evidence="1 19">Cytoplasm</location>
    </subcellularLocation>
</comment>
<dbReference type="InterPro" id="IPR041010">
    <property type="entry name" value="Znf-ACC"/>
</dbReference>
<keyword evidence="12 19" id="KW-0276">Fatty acid metabolism</keyword>
<dbReference type="GO" id="GO:0005524">
    <property type="term" value="F:ATP binding"/>
    <property type="evidence" value="ECO:0007669"/>
    <property type="project" value="UniProtKB-KW"/>
</dbReference>
<comment type="similarity">
    <text evidence="20">Belongs to the AccD/PCCB family.</text>
</comment>
<comment type="similarity">
    <text evidence="3">In the C-terminal section; belongs to the AccA family.</text>
</comment>
<feature type="binding site" evidence="20">
    <location>
        <position position="55"/>
    </location>
    <ligand>
        <name>Zn(2+)</name>
        <dbReference type="ChEBI" id="CHEBI:29105"/>
    </ligand>
</feature>
<comment type="subunit">
    <text evidence="5">Acetyl-CoA carboxylase is a heterotetramer composed of biotin carboxyl carrier protein (AccB), biotin carboxylase (AccC) and two subunits of ACCase subunit beta/alpha.</text>
</comment>
<evidence type="ECO:0000256" key="10">
    <source>
        <dbReference type="ARBA" id="ARBA00022741"/>
    </source>
</evidence>
<comment type="function">
    <text evidence="19">Component of the acetyl coenzyme A carboxylase (ACC) complex. First, biotin carboxylase catalyzes the carboxylation of biotin on its carrier protein (BCCP) and then the CO(2) group is transferred by the carboxyltransferase to acetyl-CoA to form malonyl-CoA.</text>
</comment>
<keyword evidence="10 19" id="KW-0547">Nucleotide-binding</keyword>
<dbReference type="InterPro" id="IPR011762">
    <property type="entry name" value="COA_CT_N"/>
</dbReference>
<evidence type="ECO:0000256" key="6">
    <source>
        <dbReference type="ARBA" id="ARBA00022490"/>
    </source>
</evidence>
<evidence type="ECO:0000313" key="23">
    <source>
        <dbReference type="EMBL" id="SUQ14625.1"/>
    </source>
</evidence>
<accession>A0A315ZUW0</accession>
<keyword evidence="14 19" id="KW-0067">ATP-binding</keyword>
<dbReference type="GO" id="GO:0008270">
    <property type="term" value="F:zinc ion binding"/>
    <property type="evidence" value="ECO:0007669"/>
    <property type="project" value="UniProtKB-UniRule"/>
</dbReference>
<dbReference type="AlphaFoldDB" id="A0A315ZUW0"/>
<dbReference type="PRINTS" id="PR01069">
    <property type="entry name" value="ACCCTRFRASEA"/>
</dbReference>
<comment type="similarity">
    <text evidence="19">Belongs to the AccA family.</text>
</comment>
<evidence type="ECO:0000256" key="16">
    <source>
        <dbReference type="ARBA" id="ARBA00023160"/>
    </source>
</evidence>
<evidence type="ECO:0000256" key="12">
    <source>
        <dbReference type="ARBA" id="ARBA00022832"/>
    </source>
</evidence>
<keyword evidence="8 19" id="KW-0808">Transferase</keyword>
<evidence type="ECO:0000256" key="3">
    <source>
        <dbReference type="ARBA" id="ARBA00006276"/>
    </source>
</evidence>
<comment type="function">
    <text evidence="17 20">Component of the acetyl coenzyme A carboxylase (ACC) complex. Biotin carboxylase (BC) catalyzes the carboxylation of biotin on its carrier protein (BCCP) and then the CO(2) group is transferred by the transcarboxylase to acetyl-CoA to form malonyl-CoA.</text>
</comment>
<keyword evidence="11 20" id="KW-0863">Zinc-finger</keyword>
<evidence type="ECO:0000256" key="17">
    <source>
        <dbReference type="ARBA" id="ARBA00025280"/>
    </source>
</evidence>